<dbReference type="HOGENOM" id="CLU_540480_0_0_4"/>
<evidence type="ECO:0000259" key="3">
    <source>
        <dbReference type="Pfam" id="PF18733"/>
    </source>
</evidence>
<gene>
    <name evidence="4" type="ORF">OFBG_00515</name>
</gene>
<dbReference type="SUPFAM" id="SSF48452">
    <property type="entry name" value="TPR-like"/>
    <property type="match status" value="1"/>
</dbReference>
<dbReference type="Proteomes" id="UP000005089">
    <property type="component" value="Unassembled WGS sequence"/>
</dbReference>
<dbReference type="GeneID" id="77135571"/>
<dbReference type="Gene3D" id="1.25.40.10">
    <property type="entry name" value="Tetratricopeptide repeat domain"/>
    <property type="match status" value="1"/>
</dbReference>
<proteinExistence type="predicted"/>
<dbReference type="OrthoDB" id="108555at2"/>
<dbReference type="AlphaFoldDB" id="C3X8G1"/>
<dbReference type="InterPro" id="IPR019734">
    <property type="entry name" value="TPR_rpt"/>
</dbReference>
<dbReference type="PROSITE" id="PS50005">
    <property type="entry name" value="TPR"/>
    <property type="match status" value="1"/>
</dbReference>
<keyword evidence="5" id="KW-1185">Reference proteome</keyword>
<dbReference type="Pfam" id="PF18733">
    <property type="entry name" value="HEPN_LA2681"/>
    <property type="match status" value="1"/>
</dbReference>
<organism evidence="4 5">
    <name type="scientific">Oxalobacter formigenes OXCC13</name>
    <dbReference type="NCBI Taxonomy" id="556269"/>
    <lineage>
        <taxon>Bacteria</taxon>
        <taxon>Pseudomonadati</taxon>
        <taxon>Pseudomonadota</taxon>
        <taxon>Betaproteobacteria</taxon>
        <taxon>Burkholderiales</taxon>
        <taxon>Oxalobacteraceae</taxon>
        <taxon>Oxalobacter</taxon>
    </lineage>
</organism>
<evidence type="ECO:0000313" key="4">
    <source>
        <dbReference type="EMBL" id="EEO29487.1"/>
    </source>
</evidence>
<keyword evidence="1" id="KW-0802">TPR repeat</keyword>
<dbReference type="RefSeq" id="WP_005880008.1">
    <property type="nucleotide sequence ID" value="NZ_CP019430.1"/>
</dbReference>
<evidence type="ECO:0000256" key="2">
    <source>
        <dbReference type="SAM" id="MobiDB-lite"/>
    </source>
</evidence>
<sequence length="523" mass="59071">MARKKISVAPTRTKNMELDALIKSVPGRNPALLLDKIGVLVELAGRQKNPEATEKALEWCAIAKRKKLNGVQRCLLDYYTANAWISRHHEKKTATRRQSTHWEQPEIEQAIFHLQKAVNDPAFPFLDELLRCKILTGLGNQFAFMGHFISALTYWDRAIEIDPAFGMALGNRGKGIAEYAELIADDDKKPVFFGIALENLLASTSDTARYFGDGQGKEYFRAEQEKIEAMLYNPDDKTSLACATSVKGGKAGKNKSARKWKLLHKLYLNPVNDLCRTPAAAYDLMEQPETMPSSLRMTPQAFRFLLQIRLEYIAARQLACDSIHAKAVRKVKKNGLANTENEPLAYSLAMESLKLAYRSAYSLLPKIAQVIRLYFRLKPDHGKTGLKNVWYRDGNPANGLASVFTRSDNWLLRSLFWLSKELPSERLLPSINADSDRLKTIADELENRYLRVVELEPADDAIVDNTITRDKLEKAATDVLSLVRNAIVYLTLALHIEEKKRRQTEKDNPESAEYASVQTSLNA</sequence>
<feature type="compositionally biased region" description="Basic and acidic residues" evidence="2">
    <location>
        <begin position="500"/>
        <end position="509"/>
    </location>
</feature>
<dbReference type="EMBL" id="GG658170">
    <property type="protein sequence ID" value="EEO29487.1"/>
    <property type="molecule type" value="Genomic_DNA"/>
</dbReference>
<dbReference type="STRING" id="847.BRW83_1730"/>
<reference evidence="4 5" key="1">
    <citation type="submission" date="2009-02" db="EMBL/GenBank/DDBJ databases">
        <title>The Genome Sequence of Oxalobacter formigenes OXCC13.</title>
        <authorList>
            <consortium name="The Broad Institute Genome Sequencing Platform"/>
            <person name="Ward D."/>
            <person name="Young S.K."/>
            <person name="Kodira C.D."/>
            <person name="Zeng Q."/>
            <person name="Koehrsen M."/>
            <person name="Alvarado L."/>
            <person name="Berlin A."/>
            <person name="Borenstein D."/>
            <person name="Chen Z."/>
            <person name="Engels R."/>
            <person name="Freedman E."/>
            <person name="Gellesch M."/>
            <person name="Goldberg J."/>
            <person name="Griggs A."/>
            <person name="Gujja S."/>
            <person name="Heiman D."/>
            <person name="Hepburn T."/>
            <person name="Howarth C."/>
            <person name="Jen D."/>
            <person name="Larson L."/>
            <person name="Lewis B."/>
            <person name="Mehta T."/>
            <person name="Park D."/>
            <person name="Pearson M."/>
            <person name="Roberts A."/>
            <person name="Saif S."/>
            <person name="Shea T."/>
            <person name="Shenoy N."/>
            <person name="Sisk P."/>
            <person name="Stolte C."/>
            <person name="Sykes S."/>
            <person name="Walk T."/>
            <person name="White J."/>
            <person name="Yandava C."/>
            <person name="Allison M.J."/>
            <person name="Lander E."/>
            <person name="Nusbaum C."/>
            <person name="Galagan J."/>
            <person name="Birren B."/>
        </authorList>
    </citation>
    <scope>NUCLEOTIDE SEQUENCE [LARGE SCALE GENOMIC DNA]</scope>
    <source>
        <strain evidence="4 5">OXCC13</strain>
    </source>
</reference>
<evidence type="ECO:0000256" key="1">
    <source>
        <dbReference type="PROSITE-ProRule" id="PRU00339"/>
    </source>
</evidence>
<dbReference type="eggNOG" id="COG0305">
    <property type="taxonomic scope" value="Bacteria"/>
</dbReference>
<protein>
    <recommendedName>
        <fullName evidence="3">LA2681-like HEPN domain-containing protein</fullName>
    </recommendedName>
</protein>
<feature type="region of interest" description="Disordered" evidence="2">
    <location>
        <begin position="500"/>
        <end position="523"/>
    </location>
</feature>
<name>C3X8G1_OXAFO</name>
<accession>C3X8G1</accession>
<dbReference type="InterPro" id="IPR040826">
    <property type="entry name" value="HEPN_LA2681"/>
</dbReference>
<evidence type="ECO:0000313" key="5">
    <source>
        <dbReference type="Proteomes" id="UP000005089"/>
    </source>
</evidence>
<feature type="repeat" description="TPR" evidence="1">
    <location>
        <begin position="132"/>
        <end position="165"/>
    </location>
</feature>
<dbReference type="InterPro" id="IPR011990">
    <property type="entry name" value="TPR-like_helical_dom_sf"/>
</dbReference>
<feature type="domain" description="LA2681-like HEPN" evidence="3">
    <location>
        <begin position="295"/>
        <end position="497"/>
    </location>
</feature>